<dbReference type="Proteomes" id="UP000636010">
    <property type="component" value="Unassembled WGS sequence"/>
</dbReference>
<dbReference type="PROSITE" id="PS51257">
    <property type="entry name" value="PROKAR_LIPOPROTEIN"/>
    <property type="match status" value="1"/>
</dbReference>
<dbReference type="EMBL" id="BMEC01000001">
    <property type="protein sequence ID" value="GGC21230.1"/>
    <property type="molecule type" value="Genomic_DNA"/>
</dbReference>
<protein>
    <recommendedName>
        <fullName evidence="2">Carbohydrate-binding domain-containing protein</fullName>
    </recommendedName>
</protein>
<dbReference type="InterPro" id="IPR010502">
    <property type="entry name" value="Carb-bd_dom_fam9"/>
</dbReference>
<dbReference type="CDD" id="cd09620">
    <property type="entry name" value="CBM9_like_3"/>
    <property type="match status" value="1"/>
</dbReference>
<sequence>MKLLFPLLLLSFFISCQSENPVNANLVVDVSTEIVQPKKYIVAKAESLTIDGFANESAWQNADFTDSFIDIEGVKTPRYNTQVKMLWDDNFLYVYAEMEEPHIWGDLKQRDTIIFYNNDFEVFISPSGSTYNYGEIEINSLGTVWDLLLDRPYRDGGKANNHWNLDSLKTAVHIEGSLNDHSDIDSLWTVEMAIPMKALIELKNDPKTLPKEGEQWRINFSRVEWDYDLVNDRYVRKKDKKGNFLPEYNWVWSNQKVINMHEPEKWGFIQFTEDSSLAEKSFNESKNEIFKQVTFALFRQTKSGQLKELLEATENSKGLNVKYSSNDTLEATFYKTNFGFEYKVNFPDSEQAYIINESGKIKLTNEK</sequence>
<reference evidence="4" key="1">
    <citation type="journal article" date="2019" name="Int. J. Syst. Evol. Microbiol.">
        <title>The Global Catalogue of Microorganisms (GCM) 10K type strain sequencing project: providing services to taxonomists for standard genome sequencing and annotation.</title>
        <authorList>
            <consortium name="The Broad Institute Genomics Platform"/>
            <consortium name="The Broad Institute Genome Sequencing Center for Infectious Disease"/>
            <person name="Wu L."/>
            <person name="Ma J."/>
        </authorList>
    </citation>
    <scope>NUCLEOTIDE SEQUENCE [LARGE SCALE GENOMIC DNA]</scope>
    <source>
        <strain evidence="4">CGMCC 1.10832</strain>
    </source>
</reference>
<dbReference type="PANTHER" id="PTHR35532:SF5">
    <property type="entry name" value="CARBOHYDRATE-BINDING DOMAIN-CONTAINING PROTEIN"/>
    <property type="match status" value="1"/>
</dbReference>
<evidence type="ECO:0000259" key="2">
    <source>
        <dbReference type="Pfam" id="PF06452"/>
    </source>
</evidence>
<gene>
    <name evidence="3" type="ORF">GCM10011506_03060</name>
</gene>
<keyword evidence="1" id="KW-0732">Signal</keyword>
<keyword evidence="4" id="KW-1185">Reference proteome</keyword>
<evidence type="ECO:0000313" key="3">
    <source>
        <dbReference type="EMBL" id="GGC21230.1"/>
    </source>
</evidence>
<dbReference type="PANTHER" id="PTHR35532">
    <property type="entry name" value="SIMILAR TO POLYHYDROXYALKANOATE DEPOLYMERASE"/>
    <property type="match status" value="1"/>
</dbReference>
<feature type="chain" id="PRO_5045786960" description="Carbohydrate-binding domain-containing protein" evidence="1">
    <location>
        <begin position="19"/>
        <end position="367"/>
    </location>
</feature>
<organism evidence="3 4">
    <name type="scientific">Marivirga lumbricoides</name>
    <dbReference type="NCBI Taxonomy" id="1046115"/>
    <lineage>
        <taxon>Bacteria</taxon>
        <taxon>Pseudomonadati</taxon>
        <taxon>Bacteroidota</taxon>
        <taxon>Cytophagia</taxon>
        <taxon>Cytophagales</taxon>
        <taxon>Marivirgaceae</taxon>
        <taxon>Marivirga</taxon>
    </lineage>
</organism>
<evidence type="ECO:0000313" key="4">
    <source>
        <dbReference type="Proteomes" id="UP000636010"/>
    </source>
</evidence>
<dbReference type="Pfam" id="PF06452">
    <property type="entry name" value="CBM9_1"/>
    <property type="match status" value="1"/>
</dbReference>
<name>A0ABQ1LAF2_9BACT</name>
<dbReference type="SUPFAM" id="SSF49344">
    <property type="entry name" value="CBD9-like"/>
    <property type="match status" value="1"/>
</dbReference>
<feature type="signal peptide" evidence="1">
    <location>
        <begin position="1"/>
        <end position="18"/>
    </location>
</feature>
<comment type="caution">
    <text evidence="3">The sequence shown here is derived from an EMBL/GenBank/DDBJ whole genome shotgun (WGS) entry which is preliminary data.</text>
</comment>
<feature type="domain" description="Carbohydrate-binding" evidence="2">
    <location>
        <begin position="50"/>
        <end position="244"/>
    </location>
</feature>
<evidence type="ECO:0000256" key="1">
    <source>
        <dbReference type="SAM" id="SignalP"/>
    </source>
</evidence>
<dbReference type="Gene3D" id="2.60.40.1190">
    <property type="match status" value="1"/>
</dbReference>
<dbReference type="RefSeq" id="WP_188460045.1">
    <property type="nucleotide sequence ID" value="NZ_BAABHU010000001.1"/>
</dbReference>
<proteinExistence type="predicted"/>
<accession>A0ABQ1LAF2</accession>